<reference evidence="1" key="2">
    <citation type="journal article" date="2015" name="Data Brief">
        <title>Shoot transcriptome of the giant reed, Arundo donax.</title>
        <authorList>
            <person name="Barrero R.A."/>
            <person name="Guerrero F.D."/>
            <person name="Moolhuijzen P."/>
            <person name="Goolsby J.A."/>
            <person name="Tidwell J."/>
            <person name="Bellgard S.E."/>
            <person name="Bellgard M.I."/>
        </authorList>
    </citation>
    <scope>NUCLEOTIDE SEQUENCE</scope>
    <source>
        <tissue evidence="1">Shoot tissue taken approximately 20 cm above the soil surface</tissue>
    </source>
</reference>
<organism evidence="1">
    <name type="scientific">Arundo donax</name>
    <name type="common">Giant reed</name>
    <name type="synonym">Donax arundinaceus</name>
    <dbReference type="NCBI Taxonomy" id="35708"/>
    <lineage>
        <taxon>Eukaryota</taxon>
        <taxon>Viridiplantae</taxon>
        <taxon>Streptophyta</taxon>
        <taxon>Embryophyta</taxon>
        <taxon>Tracheophyta</taxon>
        <taxon>Spermatophyta</taxon>
        <taxon>Magnoliopsida</taxon>
        <taxon>Liliopsida</taxon>
        <taxon>Poales</taxon>
        <taxon>Poaceae</taxon>
        <taxon>PACMAD clade</taxon>
        <taxon>Arundinoideae</taxon>
        <taxon>Arundineae</taxon>
        <taxon>Arundo</taxon>
    </lineage>
</organism>
<protein>
    <submittedName>
        <fullName evidence="1">Uncharacterized protein</fullName>
    </submittedName>
</protein>
<sequence length="30" mass="3173">MSVSLIMNLSTSAKFVGQVSVTFEGNAKII</sequence>
<name>A0A0A8ZKJ2_ARUDO</name>
<proteinExistence type="predicted"/>
<accession>A0A0A8ZKJ2</accession>
<dbReference type="EMBL" id="GBRH01259712">
    <property type="protein sequence ID" value="JAD38183.1"/>
    <property type="molecule type" value="Transcribed_RNA"/>
</dbReference>
<dbReference type="AlphaFoldDB" id="A0A0A8ZKJ2"/>
<reference evidence="1" key="1">
    <citation type="submission" date="2014-09" db="EMBL/GenBank/DDBJ databases">
        <authorList>
            <person name="Magalhaes I.L.F."/>
            <person name="Oliveira U."/>
            <person name="Santos F.R."/>
            <person name="Vidigal T.H.D.A."/>
            <person name="Brescovit A.D."/>
            <person name="Santos A.J."/>
        </authorList>
    </citation>
    <scope>NUCLEOTIDE SEQUENCE</scope>
    <source>
        <tissue evidence="1">Shoot tissue taken approximately 20 cm above the soil surface</tissue>
    </source>
</reference>
<evidence type="ECO:0000313" key="1">
    <source>
        <dbReference type="EMBL" id="JAD38183.1"/>
    </source>
</evidence>